<keyword evidence="9" id="KW-1185">Reference proteome</keyword>
<evidence type="ECO:0000256" key="6">
    <source>
        <dbReference type="ARBA" id="ARBA00023136"/>
    </source>
</evidence>
<reference evidence="8" key="1">
    <citation type="submission" date="2021-09" db="EMBL/GenBank/DDBJ databases">
        <title>A high-quality genome of the endoparasitic fungus Hirsutella rhossiliensis with a comparison of Hirsutella genomes reveals transposable elements contributing to genome size variation.</title>
        <authorList>
            <person name="Lin R."/>
            <person name="Jiao Y."/>
            <person name="Sun X."/>
            <person name="Ling J."/>
            <person name="Xie B."/>
            <person name="Cheng X."/>
        </authorList>
    </citation>
    <scope>NUCLEOTIDE SEQUENCE</scope>
    <source>
        <strain evidence="8">HR02</strain>
    </source>
</reference>
<dbReference type="InterPro" id="IPR052374">
    <property type="entry name" value="SERAC1"/>
</dbReference>
<dbReference type="SMART" id="SM00028">
    <property type="entry name" value="TPR"/>
    <property type="match status" value="4"/>
</dbReference>
<dbReference type="PANTHER" id="PTHR48182">
    <property type="entry name" value="PROTEIN SERAC1"/>
    <property type="match status" value="1"/>
</dbReference>
<dbReference type="EMBL" id="JAIZPD010000002">
    <property type="protein sequence ID" value="KAH0966506.1"/>
    <property type="molecule type" value="Genomic_DNA"/>
</dbReference>
<dbReference type="GO" id="GO:0005783">
    <property type="term" value="C:endoplasmic reticulum"/>
    <property type="evidence" value="ECO:0007669"/>
    <property type="project" value="UniProtKB-SubCell"/>
</dbReference>
<evidence type="ECO:0000313" key="8">
    <source>
        <dbReference type="EMBL" id="KAH0966506.1"/>
    </source>
</evidence>
<dbReference type="GO" id="GO:0005739">
    <property type="term" value="C:mitochondrion"/>
    <property type="evidence" value="ECO:0007669"/>
    <property type="project" value="UniProtKB-SubCell"/>
</dbReference>
<comment type="caution">
    <text evidence="8">The sequence shown here is derived from an EMBL/GenBank/DDBJ whole genome shotgun (WGS) entry which is preliminary data.</text>
</comment>
<dbReference type="SUPFAM" id="SSF48452">
    <property type="entry name" value="TPR-like"/>
    <property type="match status" value="2"/>
</dbReference>
<name>A0A9P8N5T9_9HYPO</name>
<dbReference type="OrthoDB" id="6161812at2759"/>
<dbReference type="SUPFAM" id="SSF53474">
    <property type="entry name" value="alpha/beta-Hydrolases"/>
    <property type="match status" value="1"/>
</dbReference>
<dbReference type="SUPFAM" id="SSF52540">
    <property type="entry name" value="P-loop containing nucleoside triphosphate hydrolases"/>
    <property type="match status" value="1"/>
</dbReference>
<evidence type="ECO:0000256" key="4">
    <source>
        <dbReference type="ARBA" id="ARBA00022824"/>
    </source>
</evidence>
<keyword evidence="4" id="KW-0256">Endoplasmic reticulum</keyword>
<dbReference type="InterPro" id="IPR019734">
    <property type="entry name" value="TPR_rpt"/>
</dbReference>
<dbReference type="Pfam" id="PF25000">
    <property type="entry name" value="DUF7779"/>
    <property type="match status" value="1"/>
</dbReference>
<keyword evidence="6" id="KW-0472">Membrane</keyword>
<evidence type="ECO:0000313" key="9">
    <source>
        <dbReference type="Proteomes" id="UP000824596"/>
    </source>
</evidence>
<dbReference type="InterPro" id="IPR029058">
    <property type="entry name" value="AB_hydrolase_fold"/>
</dbReference>
<sequence>MGSVNVEISRFEITGVYTHPEAQVDIVLVHGLNGDPKKSWTAKSGIFWPTQLLPESLRDKHANVLVYGYNADVYSRSNDRSSDGTFRNPIIWVAHSLGGILVKRALLYSSNVLATSHEDLRSIYISTHAAIFLGTPHTGSGLASWGRVLQAMSDVVVPRKLFESEPILLKTLKRDSEQLQEINNRFLDIHQRFKILMAHENRKTSLGLTRALVVNATSASPQLPGVIYYGIEATHSTICKFENENTPGYRTISTTIRDWVAEAPPVIEVRWKLEDEDRWAQAQREIDERRMPFTLSQAQINIHGLLQSLQTIDKSINAFNAQPRFATLPDKFFGVPYPKNRWFTGREAILSNIQDVLTNLAIEFGYRQKQTFTHVFWISSDSEDKLDQGLCNLARSLGLASDTVVEDKEKIVNTAMTWLKTADLSSNWLLILDNVDDARILNPLWSDLHRGSVLITSRDPIPGLTAVTSRCSSSRLVQLSPHEGAVFVKWRLQEKIQGEIDDKSAADLAKRFGYYPLYMDQMMSFIESAPLTLDEFYKQLESEPADDELQDLCIDSPWYTTSVAKAIESHMTKLRSFDSQARDILTTVAFFDPDSIPERLLLSTDGQVSCLSSTVKQHKILLTLSQPSFIYHNSGSPSQERCISLHRLVRDAALRSDLAPQKAFETAVRLLRKSFPLQKLSRDHMVEDWAECEIFQPHVLSLHHRYLDFRDRGVVAPSFDFLELIYSCAWYLCERGRFHLSKALISSIHQDYERLTKLGRVAPAEFLADIYTVQLYYHNETDHQVSLVELATRAMNIRENAVEQSLMDEHHPNRANGFMNMGVVLALEDPKAAIGMHSRALEIRRGSDKYKTEQIHGFALNYLNIGRCWWVVGELEKAASCFEQCLVLWKGREAQVGKKFSLTAWALLALGIVRADQNDLENATKLMSESLALHIYTMGERHMKTLVCYYRLGWLCQRIGEHHRAEQLLTICHDIYSTLPRPPKPELARTKFQLSTVLKKIGAPKECYLTLDRESRQLLSEIVLCKGGRHVDKEVLNEADFDNQVDYYYR</sequence>
<dbReference type="Gene3D" id="3.40.50.300">
    <property type="entry name" value="P-loop containing nucleotide triphosphate hydrolases"/>
    <property type="match status" value="1"/>
</dbReference>
<comment type="subcellular location">
    <subcellularLocation>
        <location evidence="2">Endoplasmic reticulum</location>
    </subcellularLocation>
    <subcellularLocation>
        <location evidence="3">Membrane</location>
    </subcellularLocation>
    <subcellularLocation>
        <location evidence="1">Mitochondrion</location>
    </subcellularLocation>
</comment>
<dbReference type="GeneID" id="68351044"/>
<dbReference type="Pfam" id="PF13424">
    <property type="entry name" value="TPR_12"/>
    <property type="match status" value="1"/>
</dbReference>
<evidence type="ECO:0000256" key="1">
    <source>
        <dbReference type="ARBA" id="ARBA00004173"/>
    </source>
</evidence>
<evidence type="ECO:0000256" key="2">
    <source>
        <dbReference type="ARBA" id="ARBA00004240"/>
    </source>
</evidence>
<dbReference type="PANTHER" id="PTHR48182:SF2">
    <property type="entry name" value="PROTEIN SERAC1"/>
    <property type="match status" value="1"/>
</dbReference>
<dbReference type="Gene3D" id="3.40.50.1820">
    <property type="entry name" value="alpha/beta hydrolase"/>
    <property type="match status" value="1"/>
</dbReference>
<proteinExistence type="predicted"/>
<keyword evidence="5" id="KW-0496">Mitochondrion</keyword>
<evidence type="ECO:0000256" key="3">
    <source>
        <dbReference type="ARBA" id="ARBA00004370"/>
    </source>
</evidence>
<dbReference type="InterPro" id="IPR027417">
    <property type="entry name" value="P-loop_NTPase"/>
</dbReference>
<dbReference type="AlphaFoldDB" id="A0A9P8N5T9"/>
<feature type="domain" description="DUF7779" evidence="7">
    <location>
        <begin position="573"/>
        <end position="655"/>
    </location>
</feature>
<dbReference type="RefSeq" id="XP_044724019.1">
    <property type="nucleotide sequence ID" value="XM_044860386.1"/>
</dbReference>
<dbReference type="InterPro" id="IPR056681">
    <property type="entry name" value="DUF7779"/>
</dbReference>
<protein>
    <submittedName>
        <fullName evidence="8">Tetratricopeptide repeat domain-containing protein</fullName>
    </submittedName>
</protein>
<evidence type="ECO:0000256" key="5">
    <source>
        <dbReference type="ARBA" id="ARBA00023128"/>
    </source>
</evidence>
<dbReference type="GO" id="GO:0016020">
    <property type="term" value="C:membrane"/>
    <property type="evidence" value="ECO:0007669"/>
    <property type="project" value="UniProtKB-SubCell"/>
</dbReference>
<dbReference type="InterPro" id="IPR011990">
    <property type="entry name" value="TPR-like_helical_dom_sf"/>
</dbReference>
<evidence type="ECO:0000259" key="7">
    <source>
        <dbReference type="Pfam" id="PF25000"/>
    </source>
</evidence>
<dbReference type="Proteomes" id="UP000824596">
    <property type="component" value="Unassembled WGS sequence"/>
</dbReference>
<organism evidence="8 9">
    <name type="scientific">Hirsutella rhossiliensis</name>
    <dbReference type="NCBI Taxonomy" id="111463"/>
    <lineage>
        <taxon>Eukaryota</taxon>
        <taxon>Fungi</taxon>
        <taxon>Dikarya</taxon>
        <taxon>Ascomycota</taxon>
        <taxon>Pezizomycotina</taxon>
        <taxon>Sordariomycetes</taxon>
        <taxon>Hypocreomycetidae</taxon>
        <taxon>Hypocreales</taxon>
        <taxon>Ophiocordycipitaceae</taxon>
        <taxon>Hirsutella</taxon>
    </lineage>
</organism>
<accession>A0A9P8N5T9</accession>
<gene>
    <name evidence="8" type="ORF">HRG_01915</name>
</gene>
<dbReference type="Gene3D" id="1.25.40.10">
    <property type="entry name" value="Tetratricopeptide repeat domain"/>
    <property type="match status" value="2"/>
</dbReference>